<dbReference type="Proteomes" id="UP000000305">
    <property type="component" value="Unassembled WGS sequence"/>
</dbReference>
<evidence type="ECO:0000313" key="5">
    <source>
        <dbReference type="Proteomes" id="UP000000305"/>
    </source>
</evidence>
<dbReference type="AlphaFoldDB" id="E9H875"/>
<sequence>METHAEMERELEEKPKLLTNFIRLGIQRIKKFDCWGISVGIGDFKESINCNRTEELNRLRTSAVVQSPFLPRPYPNGITCITDLSAPLGFKILLNFEFLDLEEEEDCNYNVLDLQNLDEILIFDERRDSSVTPWRRCGNWNSRYKLLQWRSNGN</sequence>
<comment type="caution">
    <text evidence="2">Lacks conserved residue(s) required for the propagation of feature annotation.</text>
</comment>
<organism evidence="4 5">
    <name type="scientific">Daphnia pulex</name>
    <name type="common">Water flea</name>
    <dbReference type="NCBI Taxonomy" id="6669"/>
    <lineage>
        <taxon>Eukaryota</taxon>
        <taxon>Metazoa</taxon>
        <taxon>Ecdysozoa</taxon>
        <taxon>Arthropoda</taxon>
        <taxon>Crustacea</taxon>
        <taxon>Branchiopoda</taxon>
        <taxon>Diplostraca</taxon>
        <taxon>Cladocera</taxon>
        <taxon>Anomopoda</taxon>
        <taxon>Daphniidae</taxon>
        <taxon>Daphnia</taxon>
    </lineage>
</organism>
<evidence type="ECO:0000256" key="2">
    <source>
        <dbReference type="PROSITE-ProRule" id="PRU00059"/>
    </source>
</evidence>
<gene>
    <name evidence="4" type="ORF">DAPPUDRAFT_326593</name>
</gene>
<dbReference type="OrthoDB" id="418245at2759"/>
<feature type="domain" description="CUB" evidence="3">
    <location>
        <begin position="50"/>
        <end position="154"/>
    </location>
</feature>
<dbReference type="HOGENOM" id="CLU_1706056_0_0_1"/>
<keyword evidence="1" id="KW-1015">Disulfide bond</keyword>
<dbReference type="PROSITE" id="PS01180">
    <property type="entry name" value="CUB"/>
    <property type="match status" value="1"/>
</dbReference>
<protein>
    <recommendedName>
        <fullName evidence="3">CUB domain-containing protein</fullName>
    </recommendedName>
</protein>
<evidence type="ECO:0000256" key="1">
    <source>
        <dbReference type="ARBA" id="ARBA00023157"/>
    </source>
</evidence>
<dbReference type="InterPro" id="IPR035914">
    <property type="entry name" value="Sperma_CUB_dom_sf"/>
</dbReference>
<dbReference type="Pfam" id="PF00431">
    <property type="entry name" value="CUB"/>
    <property type="match status" value="1"/>
</dbReference>
<dbReference type="EMBL" id="GL732603">
    <property type="protein sequence ID" value="EFX72076.1"/>
    <property type="molecule type" value="Genomic_DNA"/>
</dbReference>
<accession>E9H875</accession>
<dbReference type="Gene3D" id="2.60.120.290">
    <property type="entry name" value="Spermadhesin, CUB domain"/>
    <property type="match status" value="1"/>
</dbReference>
<name>E9H875_DAPPU</name>
<evidence type="ECO:0000259" key="3">
    <source>
        <dbReference type="PROSITE" id="PS01180"/>
    </source>
</evidence>
<proteinExistence type="predicted"/>
<keyword evidence="5" id="KW-1185">Reference proteome</keyword>
<reference evidence="4 5" key="1">
    <citation type="journal article" date="2011" name="Science">
        <title>The ecoresponsive genome of Daphnia pulex.</title>
        <authorList>
            <person name="Colbourne J.K."/>
            <person name="Pfrender M.E."/>
            <person name="Gilbert D."/>
            <person name="Thomas W.K."/>
            <person name="Tucker A."/>
            <person name="Oakley T.H."/>
            <person name="Tokishita S."/>
            <person name="Aerts A."/>
            <person name="Arnold G.J."/>
            <person name="Basu M.K."/>
            <person name="Bauer D.J."/>
            <person name="Caceres C.E."/>
            <person name="Carmel L."/>
            <person name="Casola C."/>
            <person name="Choi J.H."/>
            <person name="Detter J.C."/>
            <person name="Dong Q."/>
            <person name="Dusheyko S."/>
            <person name="Eads B.D."/>
            <person name="Frohlich T."/>
            <person name="Geiler-Samerotte K.A."/>
            <person name="Gerlach D."/>
            <person name="Hatcher P."/>
            <person name="Jogdeo S."/>
            <person name="Krijgsveld J."/>
            <person name="Kriventseva E.V."/>
            <person name="Kultz D."/>
            <person name="Laforsch C."/>
            <person name="Lindquist E."/>
            <person name="Lopez J."/>
            <person name="Manak J.R."/>
            <person name="Muller J."/>
            <person name="Pangilinan J."/>
            <person name="Patwardhan R.P."/>
            <person name="Pitluck S."/>
            <person name="Pritham E.J."/>
            <person name="Rechtsteiner A."/>
            <person name="Rho M."/>
            <person name="Rogozin I.B."/>
            <person name="Sakarya O."/>
            <person name="Salamov A."/>
            <person name="Schaack S."/>
            <person name="Shapiro H."/>
            <person name="Shiga Y."/>
            <person name="Skalitzky C."/>
            <person name="Smith Z."/>
            <person name="Souvorov A."/>
            <person name="Sung W."/>
            <person name="Tang Z."/>
            <person name="Tsuchiya D."/>
            <person name="Tu H."/>
            <person name="Vos H."/>
            <person name="Wang M."/>
            <person name="Wolf Y.I."/>
            <person name="Yamagata H."/>
            <person name="Yamada T."/>
            <person name="Ye Y."/>
            <person name="Shaw J.R."/>
            <person name="Andrews J."/>
            <person name="Crease T.J."/>
            <person name="Tang H."/>
            <person name="Lucas S.M."/>
            <person name="Robertson H.M."/>
            <person name="Bork P."/>
            <person name="Koonin E.V."/>
            <person name="Zdobnov E.M."/>
            <person name="Grigoriev I.V."/>
            <person name="Lynch M."/>
            <person name="Boore J.L."/>
        </authorList>
    </citation>
    <scope>NUCLEOTIDE SEQUENCE [LARGE SCALE GENOMIC DNA]</scope>
</reference>
<dbReference type="SUPFAM" id="SSF49854">
    <property type="entry name" value="Spermadhesin, CUB domain"/>
    <property type="match status" value="1"/>
</dbReference>
<evidence type="ECO:0000313" key="4">
    <source>
        <dbReference type="EMBL" id="EFX72076.1"/>
    </source>
</evidence>
<dbReference type="InParanoid" id="E9H875"/>
<dbReference type="KEGG" id="dpx:DAPPUDRAFT_326593"/>
<dbReference type="InterPro" id="IPR000859">
    <property type="entry name" value="CUB_dom"/>
</dbReference>